<dbReference type="Proteomes" id="UP000268014">
    <property type="component" value="Unassembled WGS sequence"/>
</dbReference>
<evidence type="ECO:0000313" key="3">
    <source>
        <dbReference type="Proteomes" id="UP000268014"/>
    </source>
</evidence>
<reference evidence="4" key="1">
    <citation type="submission" date="2017-02" db="UniProtKB">
        <authorList>
            <consortium name="WormBaseParasite"/>
        </authorList>
    </citation>
    <scope>IDENTIFICATION</scope>
</reference>
<keyword evidence="1" id="KW-0812">Transmembrane</keyword>
<keyword evidence="1" id="KW-0472">Membrane</keyword>
<accession>A0A0N4W2T3</accession>
<gene>
    <name evidence="2" type="ORF">HPLM_LOCUS4053</name>
</gene>
<evidence type="ECO:0000256" key="1">
    <source>
        <dbReference type="SAM" id="Phobius"/>
    </source>
</evidence>
<evidence type="ECO:0000313" key="2">
    <source>
        <dbReference type="EMBL" id="VDO22286.1"/>
    </source>
</evidence>
<dbReference type="EMBL" id="UZAF01016168">
    <property type="protein sequence ID" value="VDO22286.1"/>
    <property type="molecule type" value="Genomic_DNA"/>
</dbReference>
<sequence>MRTVLVVLLAYAVVQVRKIFSREIHVITSVQFYAYYVFFVGGGGSIGGNGALSPMHGPRIETWIDIRSDQ</sequence>
<dbReference type="AlphaFoldDB" id="A0A0N4W2T3"/>
<organism evidence="4">
    <name type="scientific">Haemonchus placei</name>
    <name type="common">Barber's pole worm</name>
    <dbReference type="NCBI Taxonomy" id="6290"/>
    <lineage>
        <taxon>Eukaryota</taxon>
        <taxon>Metazoa</taxon>
        <taxon>Ecdysozoa</taxon>
        <taxon>Nematoda</taxon>
        <taxon>Chromadorea</taxon>
        <taxon>Rhabditida</taxon>
        <taxon>Rhabditina</taxon>
        <taxon>Rhabditomorpha</taxon>
        <taxon>Strongyloidea</taxon>
        <taxon>Trichostrongylidae</taxon>
        <taxon>Haemonchus</taxon>
    </lineage>
</organism>
<evidence type="ECO:0000313" key="4">
    <source>
        <dbReference type="WBParaSite" id="HPLM_0000406101-mRNA-1"/>
    </source>
</evidence>
<proteinExistence type="predicted"/>
<reference evidence="2 3" key="2">
    <citation type="submission" date="2018-11" db="EMBL/GenBank/DDBJ databases">
        <authorList>
            <consortium name="Pathogen Informatics"/>
        </authorList>
    </citation>
    <scope>NUCLEOTIDE SEQUENCE [LARGE SCALE GENOMIC DNA]</scope>
    <source>
        <strain evidence="2 3">MHpl1</strain>
    </source>
</reference>
<keyword evidence="1" id="KW-1133">Transmembrane helix</keyword>
<feature type="transmembrane region" description="Helical" evidence="1">
    <location>
        <begin position="32"/>
        <end position="52"/>
    </location>
</feature>
<keyword evidence="3" id="KW-1185">Reference proteome</keyword>
<protein>
    <submittedName>
        <fullName evidence="4">Integral membrane protein</fullName>
    </submittedName>
</protein>
<dbReference type="WBParaSite" id="HPLM_0000406101-mRNA-1">
    <property type="protein sequence ID" value="HPLM_0000406101-mRNA-1"/>
    <property type="gene ID" value="HPLM_0000406101"/>
</dbReference>
<name>A0A0N4W2T3_HAEPC</name>